<keyword evidence="3" id="KW-0479">Metal-binding</keyword>
<dbReference type="PANTHER" id="PTHR13204:SF1">
    <property type="entry name" value="ESTER HYDROLASE C11ORF54"/>
    <property type="match status" value="1"/>
</dbReference>
<proteinExistence type="predicted"/>
<evidence type="ECO:0000313" key="8">
    <source>
        <dbReference type="EMBL" id="CAJ2513856.1"/>
    </source>
</evidence>
<evidence type="ECO:0000256" key="4">
    <source>
        <dbReference type="ARBA" id="ARBA00022801"/>
    </source>
</evidence>
<evidence type="ECO:0000259" key="7">
    <source>
        <dbReference type="SMART" id="SM01168"/>
    </source>
</evidence>
<evidence type="ECO:0000313" key="9">
    <source>
        <dbReference type="Proteomes" id="UP001295740"/>
    </source>
</evidence>
<keyword evidence="5" id="KW-0862">Zinc</keyword>
<dbReference type="EMBL" id="CAUWAG010000020">
    <property type="protein sequence ID" value="CAJ2513856.1"/>
    <property type="molecule type" value="Genomic_DNA"/>
</dbReference>
<organism evidence="8 9">
    <name type="scientific">Anthostomella pinea</name>
    <dbReference type="NCBI Taxonomy" id="933095"/>
    <lineage>
        <taxon>Eukaryota</taxon>
        <taxon>Fungi</taxon>
        <taxon>Dikarya</taxon>
        <taxon>Ascomycota</taxon>
        <taxon>Pezizomycotina</taxon>
        <taxon>Sordariomycetes</taxon>
        <taxon>Xylariomycetidae</taxon>
        <taxon>Xylariales</taxon>
        <taxon>Xylariaceae</taxon>
        <taxon>Anthostomella</taxon>
    </lineage>
</organism>
<dbReference type="Proteomes" id="UP001295740">
    <property type="component" value="Unassembled WGS sequence"/>
</dbReference>
<reference evidence="8" key="1">
    <citation type="submission" date="2023-10" db="EMBL/GenBank/DDBJ databases">
        <authorList>
            <person name="Hackl T."/>
        </authorList>
    </citation>
    <scope>NUCLEOTIDE SEQUENCE</scope>
</reference>
<sequence>MRDARRESQSKLAVDSILQKASVSILCISMSSYLLRKTLSSTSRLHQLSAHLSPNDLTMKTTEHKLSPPSLEDLAKAVTPALQKNYEDASVSVVDCPDLRQAPFHLAGKGLCGNECVADIGGQSHLFPRPLLDKIYPMLECAKGMHLALEGGMLIGAGAGPFHVIGMNSELAPNLSWSGGFENVDNKSRYAKVRSVTDGQADVVCQPSPSTDCALMMNLYGSAGQSGPVLRVTARSRRGDQKSFTECTRRALHDAYGDDKQVSLGGAFVIRKGKALFHVMPDFPAEPFTDRHELNEWLTFHEFPAPMVCLTVLHSADPQELGLRMEHTHCFSGAGRDEGGHYHNDLLPEGTGGEEIEYEAYFNTAKVLYRIDQPQTALDLLHH</sequence>
<gene>
    <name evidence="8" type="ORF">KHLLAP_LOCUS14324</name>
</gene>
<name>A0AAI8VTI1_9PEZI</name>
<dbReference type="Pfam" id="PF08925">
    <property type="entry name" value="DUF1907"/>
    <property type="match status" value="1"/>
</dbReference>
<dbReference type="GO" id="GO:0008270">
    <property type="term" value="F:zinc ion binding"/>
    <property type="evidence" value="ECO:0007669"/>
    <property type="project" value="TreeGrafter"/>
</dbReference>
<feature type="domain" description="DUF1907" evidence="7">
    <location>
        <begin position="77"/>
        <end position="371"/>
    </location>
</feature>
<dbReference type="SUPFAM" id="SSF117856">
    <property type="entry name" value="AF0104/ALDC/Ptd012-like"/>
    <property type="match status" value="1"/>
</dbReference>
<dbReference type="GO" id="GO:0005634">
    <property type="term" value="C:nucleus"/>
    <property type="evidence" value="ECO:0007669"/>
    <property type="project" value="UniProtKB-SubCell"/>
</dbReference>
<comment type="caution">
    <text evidence="8">The sequence shown here is derived from an EMBL/GenBank/DDBJ whole genome shotgun (WGS) entry which is preliminary data.</text>
</comment>
<comment type="subunit">
    <text evidence="2">Monomer.</text>
</comment>
<dbReference type="GO" id="GO:0016788">
    <property type="term" value="F:hydrolase activity, acting on ester bonds"/>
    <property type="evidence" value="ECO:0007669"/>
    <property type="project" value="TreeGrafter"/>
</dbReference>
<keyword evidence="4" id="KW-0378">Hydrolase</keyword>
<dbReference type="SMART" id="SM01168">
    <property type="entry name" value="DUF1907"/>
    <property type="match status" value="1"/>
</dbReference>
<evidence type="ECO:0000256" key="5">
    <source>
        <dbReference type="ARBA" id="ARBA00022833"/>
    </source>
</evidence>
<evidence type="ECO:0000256" key="3">
    <source>
        <dbReference type="ARBA" id="ARBA00022723"/>
    </source>
</evidence>
<comment type="subcellular location">
    <subcellularLocation>
        <location evidence="1">Nucleus</location>
    </subcellularLocation>
</comment>
<keyword evidence="6" id="KW-0539">Nucleus</keyword>
<dbReference type="CDD" id="cd17298">
    <property type="entry name" value="DUF1907"/>
    <property type="match status" value="1"/>
</dbReference>
<dbReference type="InterPro" id="IPR015021">
    <property type="entry name" value="C11orf54_DUF1907"/>
</dbReference>
<dbReference type="AlphaFoldDB" id="A0AAI8VTI1"/>
<evidence type="ECO:0000256" key="1">
    <source>
        <dbReference type="ARBA" id="ARBA00004123"/>
    </source>
</evidence>
<evidence type="ECO:0000256" key="6">
    <source>
        <dbReference type="ARBA" id="ARBA00023242"/>
    </source>
</evidence>
<dbReference type="PANTHER" id="PTHR13204">
    <property type="entry name" value="PTD012 PROTEIN"/>
    <property type="match status" value="1"/>
</dbReference>
<accession>A0AAI8VTI1</accession>
<keyword evidence="9" id="KW-1185">Reference proteome</keyword>
<protein>
    <submittedName>
        <fullName evidence="8">Uu.00g019750.m01.CDS01</fullName>
    </submittedName>
</protein>
<evidence type="ECO:0000256" key="2">
    <source>
        <dbReference type="ARBA" id="ARBA00011245"/>
    </source>
</evidence>